<name>A0A3L9ZD92_9FLAO</name>
<sequence length="180" mass="20050">MAVLKYILPLAMTVISLFSCSNNESLQRYLVDKQDDDKFLKVDVATSLLQSDENTLSEEQKEILNTVKKINVVAYKIKDGNMADYEAEKGKLAAIVSQEKYKTLMKYGSKNKGATLKYLGEEDAIDEVVVFASDNEQGFAVFRLSGNNMRPDQIMKLIGSVENGDIDISKLSGLGDIFKM</sequence>
<dbReference type="Pfam" id="PF14060">
    <property type="entry name" value="DUF4252"/>
    <property type="match status" value="1"/>
</dbReference>
<gene>
    <name evidence="1" type="ORF">BXY75_1500</name>
</gene>
<protein>
    <submittedName>
        <fullName evidence="1">Uncharacterized protein DUF4252</fullName>
    </submittedName>
</protein>
<accession>A0A3L9ZD92</accession>
<proteinExistence type="predicted"/>
<dbReference type="Proteomes" id="UP000271339">
    <property type="component" value="Unassembled WGS sequence"/>
</dbReference>
<evidence type="ECO:0000313" key="2">
    <source>
        <dbReference type="Proteomes" id="UP000271339"/>
    </source>
</evidence>
<dbReference type="AlphaFoldDB" id="A0A3L9ZD92"/>
<reference evidence="1 2" key="1">
    <citation type="submission" date="2018-10" db="EMBL/GenBank/DDBJ databases">
        <title>Genomic Encyclopedia of Archaeal and Bacterial Type Strains, Phase II (KMG-II): from individual species to whole genera.</title>
        <authorList>
            <person name="Goeker M."/>
        </authorList>
    </citation>
    <scope>NUCLEOTIDE SEQUENCE [LARGE SCALE GENOMIC DNA]</scope>
    <source>
        <strain evidence="1 2">DSM 23424</strain>
    </source>
</reference>
<dbReference type="OrthoDB" id="1143555at2"/>
<organism evidence="1 2">
    <name type="scientific">Ulvibacter antarcticus</name>
    <dbReference type="NCBI Taxonomy" id="442714"/>
    <lineage>
        <taxon>Bacteria</taxon>
        <taxon>Pseudomonadati</taxon>
        <taxon>Bacteroidota</taxon>
        <taxon>Flavobacteriia</taxon>
        <taxon>Flavobacteriales</taxon>
        <taxon>Flavobacteriaceae</taxon>
        <taxon>Ulvibacter</taxon>
    </lineage>
</organism>
<dbReference type="PROSITE" id="PS51257">
    <property type="entry name" value="PROKAR_LIPOPROTEIN"/>
    <property type="match status" value="1"/>
</dbReference>
<comment type="caution">
    <text evidence="1">The sequence shown here is derived from an EMBL/GenBank/DDBJ whole genome shotgun (WGS) entry which is preliminary data.</text>
</comment>
<dbReference type="RefSeq" id="WP_121907058.1">
    <property type="nucleotide sequence ID" value="NZ_REFC01000012.1"/>
</dbReference>
<evidence type="ECO:0000313" key="1">
    <source>
        <dbReference type="EMBL" id="RMA64622.1"/>
    </source>
</evidence>
<dbReference type="InterPro" id="IPR025348">
    <property type="entry name" value="DUF4252"/>
</dbReference>
<keyword evidence="2" id="KW-1185">Reference proteome</keyword>
<dbReference type="EMBL" id="REFC01000012">
    <property type="protein sequence ID" value="RMA64622.1"/>
    <property type="molecule type" value="Genomic_DNA"/>
</dbReference>